<dbReference type="Proteomes" id="UP001218218">
    <property type="component" value="Unassembled WGS sequence"/>
</dbReference>
<sequence>MLRRVVVPVASPLFRYASTQRRPFRLTRVQAAVGISAITMLAVGVGGLMLDAGTHFWLERRLRRSKTTSIDPEWGWELEAENWTGDPRQGGTDPALGRQGRKAVRSAWFSEHSPEKYGPLDDDEAASNGATNVVDAVLLRTELCLRSAIAVAEQPEVAGKLHPNTLPDLLMKRAAILERLGPSHLVESRAQYDRVFRLLGGEGLQAARIAVKMGDINQRLGEGPDALAWWARAIQLVDDKEAGTKVPELPLVLPSPPAAQRILFAALVSTSAAYAMARQLSQAQKIEEGALNLLRSIRTPDTLASVSPPQALHSLSLLHRSAILSLHLAEVLHAQRAPVAECVTRLQAAAASSERVAYALVGTYVQDSDQLAPSAEEPLLGRYSKNHYLEKPASNLLRDARRSAADTWNLLGELTERMGPSHRRLALDYYTRAVGWAGKPNKEGGMERTDSTLEDDWMLIWRNYTRMKQAA</sequence>
<keyword evidence="1" id="KW-1133">Transmembrane helix</keyword>
<organism evidence="2 3">
    <name type="scientific">Mycena albidolilacea</name>
    <dbReference type="NCBI Taxonomy" id="1033008"/>
    <lineage>
        <taxon>Eukaryota</taxon>
        <taxon>Fungi</taxon>
        <taxon>Dikarya</taxon>
        <taxon>Basidiomycota</taxon>
        <taxon>Agaricomycotina</taxon>
        <taxon>Agaricomycetes</taxon>
        <taxon>Agaricomycetidae</taxon>
        <taxon>Agaricales</taxon>
        <taxon>Marasmiineae</taxon>
        <taxon>Mycenaceae</taxon>
        <taxon>Mycena</taxon>
    </lineage>
</organism>
<keyword evidence="1" id="KW-0812">Transmembrane</keyword>
<gene>
    <name evidence="2" type="ORF">DFH08DRAFT_872836</name>
</gene>
<keyword evidence="3" id="KW-1185">Reference proteome</keyword>
<comment type="caution">
    <text evidence="2">The sequence shown here is derived from an EMBL/GenBank/DDBJ whole genome shotgun (WGS) entry which is preliminary data.</text>
</comment>
<evidence type="ECO:0000313" key="3">
    <source>
        <dbReference type="Proteomes" id="UP001218218"/>
    </source>
</evidence>
<evidence type="ECO:0000256" key="1">
    <source>
        <dbReference type="SAM" id="Phobius"/>
    </source>
</evidence>
<dbReference type="AlphaFoldDB" id="A0AAD7EQ85"/>
<keyword evidence="1" id="KW-0472">Membrane</keyword>
<protein>
    <submittedName>
        <fullName evidence="2">Uncharacterized protein</fullName>
    </submittedName>
</protein>
<reference evidence="2" key="1">
    <citation type="submission" date="2023-03" db="EMBL/GenBank/DDBJ databases">
        <title>Massive genome expansion in bonnet fungi (Mycena s.s.) driven by repeated elements and novel gene families across ecological guilds.</title>
        <authorList>
            <consortium name="Lawrence Berkeley National Laboratory"/>
            <person name="Harder C.B."/>
            <person name="Miyauchi S."/>
            <person name="Viragh M."/>
            <person name="Kuo A."/>
            <person name="Thoen E."/>
            <person name="Andreopoulos B."/>
            <person name="Lu D."/>
            <person name="Skrede I."/>
            <person name="Drula E."/>
            <person name="Henrissat B."/>
            <person name="Morin E."/>
            <person name="Kohler A."/>
            <person name="Barry K."/>
            <person name="LaButti K."/>
            <person name="Morin E."/>
            <person name="Salamov A."/>
            <person name="Lipzen A."/>
            <person name="Mereny Z."/>
            <person name="Hegedus B."/>
            <person name="Baldrian P."/>
            <person name="Stursova M."/>
            <person name="Weitz H."/>
            <person name="Taylor A."/>
            <person name="Grigoriev I.V."/>
            <person name="Nagy L.G."/>
            <person name="Martin F."/>
            <person name="Kauserud H."/>
        </authorList>
    </citation>
    <scope>NUCLEOTIDE SEQUENCE</scope>
    <source>
        <strain evidence="2">CBHHK002</strain>
    </source>
</reference>
<dbReference type="EMBL" id="JARIHO010000023">
    <property type="protein sequence ID" value="KAJ7343491.1"/>
    <property type="molecule type" value="Genomic_DNA"/>
</dbReference>
<name>A0AAD7EQ85_9AGAR</name>
<feature type="transmembrane region" description="Helical" evidence="1">
    <location>
        <begin position="35"/>
        <end position="58"/>
    </location>
</feature>
<proteinExistence type="predicted"/>
<accession>A0AAD7EQ85</accession>
<evidence type="ECO:0000313" key="2">
    <source>
        <dbReference type="EMBL" id="KAJ7343491.1"/>
    </source>
</evidence>